<evidence type="ECO:0000313" key="2">
    <source>
        <dbReference type="EMBL" id="CAF4788602.1"/>
    </source>
</evidence>
<comment type="caution">
    <text evidence="2">The sequence shown here is derived from an EMBL/GenBank/DDBJ whole genome shotgun (WGS) entry which is preliminary data.</text>
</comment>
<protein>
    <submittedName>
        <fullName evidence="2">Uncharacterized protein</fullName>
    </submittedName>
</protein>
<gene>
    <name evidence="2" type="ORF">UJA718_LOCUS40728</name>
</gene>
<dbReference type="Gene3D" id="2.30.30.490">
    <property type="match status" value="1"/>
</dbReference>
<evidence type="ECO:0000313" key="3">
    <source>
        <dbReference type="Proteomes" id="UP000663873"/>
    </source>
</evidence>
<reference evidence="2" key="1">
    <citation type="submission" date="2021-02" db="EMBL/GenBank/DDBJ databases">
        <authorList>
            <person name="Nowell W R."/>
        </authorList>
    </citation>
    <scope>NUCLEOTIDE SEQUENCE</scope>
</reference>
<keyword evidence="3" id="KW-1185">Reference proteome</keyword>
<feature type="compositionally biased region" description="Low complexity" evidence="1">
    <location>
        <begin position="17"/>
        <end position="43"/>
    </location>
</feature>
<sequence>MDAEDEQSLEERLRAQSSSSNNNNNNNNNTTNNTNNANKSLTTRVTTSTVKSNRHAFKDEKIESHTDKNGVCYRVGDHVYLETNKQAEPYSIASILDFRLVC</sequence>
<dbReference type="AlphaFoldDB" id="A0A821NPT1"/>
<name>A0A821NPT1_9BILA</name>
<proteinExistence type="predicted"/>
<accession>A0A821NPT1</accession>
<organism evidence="2 3">
    <name type="scientific">Rotaria socialis</name>
    <dbReference type="NCBI Taxonomy" id="392032"/>
    <lineage>
        <taxon>Eukaryota</taxon>
        <taxon>Metazoa</taxon>
        <taxon>Spiralia</taxon>
        <taxon>Gnathifera</taxon>
        <taxon>Rotifera</taxon>
        <taxon>Eurotatoria</taxon>
        <taxon>Bdelloidea</taxon>
        <taxon>Philodinida</taxon>
        <taxon>Philodinidae</taxon>
        <taxon>Rotaria</taxon>
    </lineage>
</organism>
<feature type="region of interest" description="Disordered" evidence="1">
    <location>
        <begin position="1"/>
        <end position="56"/>
    </location>
</feature>
<dbReference type="InterPro" id="IPR043151">
    <property type="entry name" value="BAH_sf"/>
</dbReference>
<evidence type="ECO:0000256" key="1">
    <source>
        <dbReference type="SAM" id="MobiDB-lite"/>
    </source>
</evidence>
<dbReference type="EMBL" id="CAJOBP010045866">
    <property type="protein sequence ID" value="CAF4788602.1"/>
    <property type="molecule type" value="Genomic_DNA"/>
</dbReference>
<dbReference type="Proteomes" id="UP000663873">
    <property type="component" value="Unassembled WGS sequence"/>
</dbReference>